<protein>
    <submittedName>
        <fullName evidence="3">SDR family oxidoreductase</fullName>
    </submittedName>
</protein>
<dbReference type="InterPro" id="IPR051122">
    <property type="entry name" value="SDR_DHRS6-like"/>
</dbReference>
<dbReference type="InterPro" id="IPR002347">
    <property type="entry name" value="SDR_fam"/>
</dbReference>
<dbReference type="Pfam" id="PF13561">
    <property type="entry name" value="adh_short_C2"/>
    <property type="match status" value="1"/>
</dbReference>
<dbReference type="PROSITE" id="PS00061">
    <property type="entry name" value="ADH_SHORT"/>
    <property type="match status" value="1"/>
</dbReference>
<dbReference type="SUPFAM" id="SSF51735">
    <property type="entry name" value="NAD(P)-binding Rossmann-fold domains"/>
    <property type="match status" value="1"/>
</dbReference>
<comment type="similarity">
    <text evidence="1">Belongs to the short-chain dehydrogenases/reductases (SDR) family.</text>
</comment>
<evidence type="ECO:0000256" key="2">
    <source>
        <dbReference type="ARBA" id="ARBA00023002"/>
    </source>
</evidence>
<evidence type="ECO:0000256" key="1">
    <source>
        <dbReference type="ARBA" id="ARBA00006484"/>
    </source>
</evidence>
<name>A0ABS7JK82_9SPHN</name>
<evidence type="ECO:0000313" key="3">
    <source>
        <dbReference type="EMBL" id="MBX7489794.1"/>
    </source>
</evidence>
<dbReference type="InterPro" id="IPR036291">
    <property type="entry name" value="NAD(P)-bd_dom_sf"/>
</dbReference>
<sequence length="249" mass="25980">MNILKGKVAIVTGGNSGIGFAAANAFVSQGARVLIVGRRSDAVTEAVASLGDLADGFVGDVADISTHEEVRELVRQTYGGADIYFANAGMNSIAHSAEVTPEEYDRQFSVNARAVFFGVQSIVPMLNDNASVILTSSIASRKVMGGHAVYAGTKAAIEAFARSWAVEFKDRKIRFNVISPGPVRTPILGKLGISSESLPDFEAAVATAIPAGRFGEPGELARAALFLASDESTFINGVNLAVDGGMLVN</sequence>
<dbReference type="CDD" id="cd05233">
    <property type="entry name" value="SDR_c"/>
    <property type="match status" value="1"/>
</dbReference>
<dbReference type="Proteomes" id="UP000776651">
    <property type="component" value="Unassembled WGS sequence"/>
</dbReference>
<dbReference type="PRINTS" id="PR00081">
    <property type="entry name" value="GDHRDH"/>
</dbReference>
<proteinExistence type="inferred from homology"/>
<dbReference type="PANTHER" id="PTHR43477">
    <property type="entry name" value="DIHYDROANTICAPSIN 7-DEHYDROGENASE"/>
    <property type="match status" value="1"/>
</dbReference>
<keyword evidence="2" id="KW-0560">Oxidoreductase</keyword>
<dbReference type="InterPro" id="IPR020904">
    <property type="entry name" value="Sc_DH/Rdtase_CS"/>
</dbReference>
<organism evidence="3 4">
    <name type="scientific">Qipengyuania pacifica</name>
    <dbReference type="NCBI Taxonomy" id="2860199"/>
    <lineage>
        <taxon>Bacteria</taxon>
        <taxon>Pseudomonadati</taxon>
        <taxon>Pseudomonadota</taxon>
        <taxon>Alphaproteobacteria</taxon>
        <taxon>Sphingomonadales</taxon>
        <taxon>Erythrobacteraceae</taxon>
        <taxon>Qipengyuania</taxon>
    </lineage>
</organism>
<dbReference type="PANTHER" id="PTHR43477:SF1">
    <property type="entry name" value="DIHYDROANTICAPSIN 7-DEHYDROGENASE"/>
    <property type="match status" value="1"/>
</dbReference>
<comment type="caution">
    <text evidence="3">The sequence shown here is derived from an EMBL/GenBank/DDBJ whole genome shotgun (WGS) entry which is preliminary data.</text>
</comment>
<gene>
    <name evidence="3" type="ORF">K3177_14900</name>
</gene>
<accession>A0ABS7JK82</accession>
<evidence type="ECO:0000313" key="4">
    <source>
        <dbReference type="Proteomes" id="UP000776651"/>
    </source>
</evidence>
<dbReference type="EMBL" id="JAIGNQ010000004">
    <property type="protein sequence ID" value="MBX7489794.1"/>
    <property type="molecule type" value="Genomic_DNA"/>
</dbReference>
<keyword evidence="4" id="KW-1185">Reference proteome</keyword>
<reference evidence="3 4" key="1">
    <citation type="submission" date="2021-08" db="EMBL/GenBank/DDBJ databases">
        <title>Comparative Genomics Analysis of the Genus Qipengyuania Reveals Extensive Genetic Diversity and Metabolic Versatility, Including the Description of Fifteen Novel Species.</title>
        <authorList>
            <person name="Liu Y."/>
        </authorList>
    </citation>
    <scope>NUCLEOTIDE SEQUENCE [LARGE SCALE GENOMIC DNA]</scope>
    <source>
        <strain evidence="3 4">GH25</strain>
    </source>
</reference>
<dbReference type="Gene3D" id="3.40.50.720">
    <property type="entry name" value="NAD(P)-binding Rossmann-like Domain"/>
    <property type="match status" value="1"/>
</dbReference>
<dbReference type="RefSeq" id="WP_221598864.1">
    <property type="nucleotide sequence ID" value="NZ_JAIGNQ010000004.1"/>
</dbReference>